<evidence type="ECO:0000313" key="3">
    <source>
        <dbReference type="Proteomes" id="UP000228502"/>
    </source>
</evidence>
<name>A0AAE5QUV3_STAEP</name>
<feature type="transmembrane region" description="Helical" evidence="1">
    <location>
        <begin position="31"/>
        <end position="52"/>
    </location>
</feature>
<evidence type="ECO:0000313" key="2">
    <source>
        <dbReference type="EMBL" id="PIH09145.1"/>
    </source>
</evidence>
<dbReference type="Proteomes" id="UP000228502">
    <property type="component" value="Unassembled WGS sequence"/>
</dbReference>
<organism evidence="2 3">
    <name type="scientific">Staphylococcus epidermidis</name>
    <dbReference type="NCBI Taxonomy" id="1282"/>
    <lineage>
        <taxon>Bacteria</taxon>
        <taxon>Bacillati</taxon>
        <taxon>Bacillota</taxon>
        <taxon>Bacilli</taxon>
        <taxon>Bacillales</taxon>
        <taxon>Staphylococcaceae</taxon>
        <taxon>Staphylococcus</taxon>
    </lineage>
</organism>
<dbReference type="EMBL" id="PEJG01000035">
    <property type="protein sequence ID" value="PIH09145.1"/>
    <property type="molecule type" value="Genomic_DNA"/>
</dbReference>
<sequence length="59" mass="6738">MKVVVVYICVFTSFFILGYAVNLIFFEGKNIYLTLESSFILTLITTPILKVLKDMKNKG</sequence>
<reference evidence="2 3" key="1">
    <citation type="submission" date="2017-10" db="EMBL/GenBank/DDBJ databases">
        <title>genome sequences of Staph epi in chlorhexidine trial.</title>
        <authorList>
            <person name="Greninger A.L."/>
            <person name="Addetia A."/>
            <person name="Qin X."/>
            <person name="Zerr D."/>
        </authorList>
    </citation>
    <scope>NUCLEOTIDE SEQUENCE [LARGE SCALE GENOMIC DNA]</scope>
    <source>
        <strain evidence="2 3">SCH-17</strain>
    </source>
</reference>
<accession>A0AAE5QUV3</accession>
<dbReference type="AlphaFoldDB" id="A0AAE5QUV3"/>
<keyword evidence="1" id="KW-0472">Membrane</keyword>
<comment type="caution">
    <text evidence="2">The sequence shown here is derived from an EMBL/GenBank/DDBJ whole genome shotgun (WGS) entry which is preliminary data.</text>
</comment>
<keyword evidence="1" id="KW-1133">Transmembrane helix</keyword>
<gene>
    <name evidence="2" type="ORF">CTJ08_12595</name>
</gene>
<evidence type="ECO:0000256" key="1">
    <source>
        <dbReference type="SAM" id="Phobius"/>
    </source>
</evidence>
<keyword evidence="1" id="KW-0812">Transmembrane</keyword>
<proteinExistence type="predicted"/>
<feature type="transmembrane region" description="Helical" evidence="1">
    <location>
        <begin position="5"/>
        <end position="25"/>
    </location>
</feature>
<protein>
    <submittedName>
        <fullName evidence="2">Uncharacterized protein</fullName>
    </submittedName>
</protein>